<dbReference type="AlphaFoldDB" id="A0A8T0SDQ3"/>
<dbReference type="InterPro" id="IPR005174">
    <property type="entry name" value="KIB1-4_b-propeller"/>
</dbReference>
<name>A0A8T0SDQ3_PANVG</name>
<dbReference type="Pfam" id="PF03478">
    <property type="entry name" value="Beta-prop_KIB1-4"/>
    <property type="match status" value="1"/>
</dbReference>
<feature type="domain" description="KIB1-4 beta-propeller" evidence="2">
    <location>
        <begin position="64"/>
        <end position="261"/>
    </location>
</feature>
<keyword evidence="4" id="KW-1185">Reference proteome</keyword>
<dbReference type="EMBL" id="CM029045">
    <property type="protein sequence ID" value="KAG2594746.1"/>
    <property type="molecule type" value="Genomic_DNA"/>
</dbReference>
<sequence>MVPAEHATDDDDSSDELGKSLSPCLPLIVFQHHQSYQHENEHGMLMFSVSQKRLLPHAADMAPDLVAAGSNMFWTSPQGWMLVIKSTMSPSSSAAWLWNPRTGDKITLPDVERDDDGGGIDIPMDSKCLLTRKDATHPECFVVLFDRRQPNMWYCKVVVDDDGRRRSWRRYTYDIGDNEVPSKDDPPSSPPTKDVISSIAAVRGELFFISSHEDMCAIIFSSASDDPEFQYFDAAMVDFPEGMSSGITWLVESEDELFLVCVCFVGFGAGNIARHWGCCDALGGYKHGSLLPSKPPRAQTESNLLDEQLRGR</sequence>
<evidence type="ECO:0000259" key="2">
    <source>
        <dbReference type="Pfam" id="PF03478"/>
    </source>
</evidence>
<protein>
    <recommendedName>
        <fullName evidence="2">KIB1-4 beta-propeller domain-containing protein</fullName>
    </recommendedName>
</protein>
<gene>
    <name evidence="3" type="ORF">PVAP13_5KG007500</name>
</gene>
<evidence type="ECO:0000256" key="1">
    <source>
        <dbReference type="SAM" id="MobiDB-lite"/>
    </source>
</evidence>
<dbReference type="Proteomes" id="UP000823388">
    <property type="component" value="Chromosome 5K"/>
</dbReference>
<feature type="region of interest" description="Disordered" evidence="1">
    <location>
        <begin position="293"/>
        <end position="312"/>
    </location>
</feature>
<evidence type="ECO:0000313" key="4">
    <source>
        <dbReference type="Proteomes" id="UP000823388"/>
    </source>
</evidence>
<comment type="caution">
    <text evidence="3">The sequence shown here is derived from an EMBL/GenBank/DDBJ whole genome shotgun (WGS) entry which is preliminary data.</text>
</comment>
<dbReference type="PANTHER" id="PTHR33127:SF33">
    <property type="entry name" value="DUF295 DOMAIN-CONTAINING PROTEIN"/>
    <property type="match status" value="1"/>
</dbReference>
<proteinExistence type="predicted"/>
<reference evidence="3" key="1">
    <citation type="submission" date="2020-05" db="EMBL/GenBank/DDBJ databases">
        <title>WGS assembly of Panicum virgatum.</title>
        <authorList>
            <person name="Lovell J.T."/>
            <person name="Jenkins J."/>
            <person name="Shu S."/>
            <person name="Juenger T.E."/>
            <person name="Schmutz J."/>
        </authorList>
    </citation>
    <scope>NUCLEOTIDE SEQUENCE</scope>
    <source>
        <strain evidence="3">AP13</strain>
    </source>
</reference>
<evidence type="ECO:0000313" key="3">
    <source>
        <dbReference type="EMBL" id="KAG2594746.1"/>
    </source>
</evidence>
<dbReference type="PANTHER" id="PTHR33127">
    <property type="entry name" value="TRANSMEMBRANE PROTEIN"/>
    <property type="match status" value="1"/>
</dbReference>
<organism evidence="3 4">
    <name type="scientific">Panicum virgatum</name>
    <name type="common">Blackwell switchgrass</name>
    <dbReference type="NCBI Taxonomy" id="38727"/>
    <lineage>
        <taxon>Eukaryota</taxon>
        <taxon>Viridiplantae</taxon>
        <taxon>Streptophyta</taxon>
        <taxon>Embryophyta</taxon>
        <taxon>Tracheophyta</taxon>
        <taxon>Spermatophyta</taxon>
        <taxon>Magnoliopsida</taxon>
        <taxon>Liliopsida</taxon>
        <taxon>Poales</taxon>
        <taxon>Poaceae</taxon>
        <taxon>PACMAD clade</taxon>
        <taxon>Panicoideae</taxon>
        <taxon>Panicodae</taxon>
        <taxon>Paniceae</taxon>
        <taxon>Panicinae</taxon>
        <taxon>Panicum</taxon>
        <taxon>Panicum sect. Hiantes</taxon>
    </lineage>
</organism>
<accession>A0A8T0SDQ3</accession>